<evidence type="ECO:0000313" key="1">
    <source>
        <dbReference type="EMBL" id="KAK0512115.1"/>
    </source>
</evidence>
<comment type="caution">
    <text evidence="1">The sequence shown here is derived from an EMBL/GenBank/DDBJ whole genome shotgun (WGS) entry which is preliminary data.</text>
</comment>
<dbReference type="AlphaFoldDB" id="A0AA39V887"/>
<accession>A0AA39V887</accession>
<evidence type="ECO:0000313" key="2">
    <source>
        <dbReference type="Proteomes" id="UP001166286"/>
    </source>
</evidence>
<protein>
    <submittedName>
        <fullName evidence="1">Uncharacterized protein</fullName>
    </submittedName>
</protein>
<gene>
    <name evidence="1" type="ORF">JMJ35_005243</name>
</gene>
<name>A0AA39V887_9LECA</name>
<dbReference type="Gene3D" id="3.40.630.10">
    <property type="entry name" value="Zn peptidases"/>
    <property type="match status" value="1"/>
</dbReference>
<dbReference type="EMBL" id="JAFEKC020000011">
    <property type="protein sequence ID" value="KAK0512115.1"/>
    <property type="molecule type" value="Genomic_DNA"/>
</dbReference>
<organism evidence="1 2">
    <name type="scientific">Cladonia borealis</name>
    <dbReference type="NCBI Taxonomy" id="184061"/>
    <lineage>
        <taxon>Eukaryota</taxon>
        <taxon>Fungi</taxon>
        <taxon>Dikarya</taxon>
        <taxon>Ascomycota</taxon>
        <taxon>Pezizomycotina</taxon>
        <taxon>Lecanoromycetes</taxon>
        <taxon>OSLEUM clade</taxon>
        <taxon>Lecanoromycetidae</taxon>
        <taxon>Lecanorales</taxon>
        <taxon>Lecanorineae</taxon>
        <taxon>Cladoniaceae</taxon>
        <taxon>Cladonia</taxon>
    </lineage>
</organism>
<reference evidence="1" key="1">
    <citation type="submission" date="2023-03" db="EMBL/GenBank/DDBJ databases">
        <title>Complete genome of Cladonia borealis.</title>
        <authorList>
            <person name="Park H."/>
        </authorList>
    </citation>
    <scope>NUCLEOTIDE SEQUENCE</scope>
    <source>
        <strain evidence="1">ANT050790</strain>
    </source>
</reference>
<keyword evidence="2" id="KW-1185">Reference proteome</keyword>
<sequence>MAYNTPAVMEAVQKAFKIHFNHNAIKREPDSSVEDFSVLATAKKIPYAYWNIGGTDPDEWDDADLKGQLDSLITDNHSPFFAPKLHSALIVGTDALTLAALTLLT</sequence>
<proteinExistence type="predicted"/>
<dbReference type="Proteomes" id="UP001166286">
    <property type="component" value="Unassembled WGS sequence"/>
</dbReference>